<name>A0ACB7P442_9PEZI</name>
<organism evidence="1 2">
    <name type="scientific">Chaetomium tenue</name>
    <dbReference type="NCBI Taxonomy" id="1854479"/>
    <lineage>
        <taxon>Eukaryota</taxon>
        <taxon>Fungi</taxon>
        <taxon>Dikarya</taxon>
        <taxon>Ascomycota</taxon>
        <taxon>Pezizomycotina</taxon>
        <taxon>Sordariomycetes</taxon>
        <taxon>Sordariomycetidae</taxon>
        <taxon>Sordariales</taxon>
        <taxon>Chaetomiaceae</taxon>
        <taxon>Chaetomium</taxon>
    </lineage>
</organism>
<dbReference type="Proteomes" id="UP000724584">
    <property type="component" value="Unassembled WGS sequence"/>
</dbReference>
<keyword evidence="2" id="KW-1185">Reference proteome</keyword>
<protein>
    <submittedName>
        <fullName evidence="1">Uncharacterized protein</fullName>
    </submittedName>
</protein>
<dbReference type="EMBL" id="JAGIZQ010000005">
    <property type="protein sequence ID" value="KAH6628508.1"/>
    <property type="molecule type" value="Genomic_DNA"/>
</dbReference>
<comment type="caution">
    <text evidence="1">The sequence shown here is derived from an EMBL/GenBank/DDBJ whole genome shotgun (WGS) entry which is preliminary data.</text>
</comment>
<gene>
    <name evidence="1" type="ORF">F5144DRAFT_311322</name>
</gene>
<evidence type="ECO:0000313" key="2">
    <source>
        <dbReference type="Proteomes" id="UP000724584"/>
    </source>
</evidence>
<sequence>MYSLAIKPPPSKLLRRVTAGRGLNSIRKRVPLPHPWRREGEERGDHLISALPIPATTTTTTCRCVTYHISHLRFTSQMPDHTYVRVCTPLFRALSVCTMDSIPASHPHTTYHIPHPPMQCSITQHSTAHLSLASQLRCWHALRQAHRIQIRDGDSLLSRDSRPAPPRPFLDPEFPLADHGECRPTSFCETRIIAVVPQLAGPGSHYQFSHGR</sequence>
<reference evidence="1 2" key="1">
    <citation type="journal article" date="2021" name="Nat. Commun.">
        <title>Genetic determinants of endophytism in the Arabidopsis root mycobiome.</title>
        <authorList>
            <person name="Mesny F."/>
            <person name="Miyauchi S."/>
            <person name="Thiergart T."/>
            <person name="Pickel B."/>
            <person name="Atanasova L."/>
            <person name="Karlsson M."/>
            <person name="Huettel B."/>
            <person name="Barry K.W."/>
            <person name="Haridas S."/>
            <person name="Chen C."/>
            <person name="Bauer D."/>
            <person name="Andreopoulos W."/>
            <person name="Pangilinan J."/>
            <person name="LaButti K."/>
            <person name="Riley R."/>
            <person name="Lipzen A."/>
            <person name="Clum A."/>
            <person name="Drula E."/>
            <person name="Henrissat B."/>
            <person name="Kohler A."/>
            <person name="Grigoriev I.V."/>
            <person name="Martin F.M."/>
            <person name="Hacquard S."/>
        </authorList>
    </citation>
    <scope>NUCLEOTIDE SEQUENCE [LARGE SCALE GENOMIC DNA]</scope>
    <source>
        <strain evidence="1 2">MPI-SDFR-AT-0079</strain>
    </source>
</reference>
<accession>A0ACB7P442</accession>
<evidence type="ECO:0000313" key="1">
    <source>
        <dbReference type="EMBL" id="KAH6628508.1"/>
    </source>
</evidence>
<proteinExistence type="predicted"/>